<protein>
    <submittedName>
        <fullName evidence="2">Uncharacterized protein</fullName>
    </submittedName>
</protein>
<reference evidence="2" key="1">
    <citation type="submission" date="2019-11" db="EMBL/GenBank/DDBJ databases">
        <title>Genomic insights into an expanded diversity of filamentous marine cyanobacteria reveals the extraordinary biosynthetic potential of Moorea and Okeania.</title>
        <authorList>
            <person name="Ferreira Leao T."/>
            <person name="Wang M."/>
            <person name="Moss N."/>
            <person name="Da Silva R."/>
            <person name="Sanders J."/>
            <person name="Nurk S."/>
            <person name="Gurevich A."/>
            <person name="Humphrey G."/>
            <person name="Reher R."/>
            <person name="Zhu Q."/>
            <person name="Belda-Ferre P."/>
            <person name="Glukhov E."/>
            <person name="Rex R."/>
            <person name="Dorrestein P.C."/>
            <person name="Knight R."/>
            <person name="Pevzner P."/>
            <person name="Gerwick W.H."/>
            <person name="Gerwick L."/>
        </authorList>
    </citation>
    <scope>NUCLEOTIDE SEQUENCE</scope>
    <source>
        <strain evidence="2">SIO1C4</strain>
    </source>
</reference>
<keyword evidence="1" id="KW-0472">Membrane</keyword>
<organism evidence="2">
    <name type="scientific">Symploca sp. SIO1C4</name>
    <dbReference type="NCBI Taxonomy" id="2607765"/>
    <lineage>
        <taxon>Bacteria</taxon>
        <taxon>Bacillati</taxon>
        <taxon>Cyanobacteriota</taxon>
        <taxon>Cyanophyceae</taxon>
        <taxon>Coleofasciculales</taxon>
        <taxon>Coleofasciculaceae</taxon>
        <taxon>Symploca</taxon>
    </lineage>
</organism>
<feature type="transmembrane region" description="Helical" evidence="1">
    <location>
        <begin position="12"/>
        <end position="35"/>
    </location>
</feature>
<sequence length="108" mass="11233">MMNPLLNLLQVGGSMGLGAGAYGLFNGGLAALLGASPLLAAFHPLTVCVGAVFGASACLVRLVLKSPSREERDGSHPRSHSIGVERVVGEAPHHLITIEAFCVVQRFE</sequence>
<accession>A0A6B3NE20</accession>
<name>A0A6B3NE20_9CYAN</name>
<evidence type="ECO:0000256" key="1">
    <source>
        <dbReference type="SAM" id="Phobius"/>
    </source>
</evidence>
<keyword evidence="1" id="KW-1133">Transmembrane helix</keyword>
<proteinExistence type="predicted"/>
<evidence type="ECO:0000313" key="2">
    <source>
        <dbReference type="EMBL" id="NER29827.1"/>
    </source>
</evidence>
<feature type="transmembrane region" description="Helical" evidence="1">
    <location>
        <begin position="41"/>
        <end position="64"/>
    </location>
</feature>
<gene>
    <name evidence="2" type="ORF">F6J89_19960</name>
</gene>
<keyword evidence="1" id="KW-0812">Transmembrane</keyword>
<dbReference type="EMBL" id="JAAHFQ010000438">
    <property type="protein sequence ID" value="NER29827.1"/>
    <property type="molecule type" value="Genomic_DNA"/>
</dbReference>
<comment type="caution">
    <text evidence="2">The sequence shown here is derived from an EMBL/GenBank/DDBJ whole genome shotgun (WGS) entry which is preliminary data.</text>
</comment>
<dbReference type="AlphaFoldDB" id="A0A6B3NE20"/>